<evidence type="ECO:0000256" key="4">
    <source>
        <dbReference type="ARBA" id="ARBA00012899"/>
    </source>
</evidence>
<dbReference type="GO" id="GO:0005829">
    <property type="term" value="C:cytosol"/>
    <property type="evidence" value="ECO:0007669"/>
    <property type="project" value="TreeGrafter"/>
</dbReference>
<keyword evidence="6" id="KW-0963">Cytoplasm</keyword>
<evidence type="ECO:0000313" key="15">
    <source>
        <dbReference type="EMBL" id="SVA42816.1"/>
    </source>
</evidence>
<dbReference type="Pfam" id="PF00696">
    <property type="entry name" value="AA_kinase"/>
    <property type="match status" value="1"/>
</dbReference>
<dbReference type="InterPro" id="IPR036393">
    <property type="entry name" value="AceGlu_kinase-like_sf"/>
</dbReference>
<evidence type="ECO:0000256" key="7">
    <source>
        <dbReference type="ARBA" id="ARBA00022679"/>
    </source>
</evidence>
<dbReference type="Gene3D" id="3.40.1160.10">
    <property type="entry name" value="Acetylglutamate kinase-like"/>
    <property type="match status" value="1"/>
</dbReference>
<dbReference type="UniPathway" id="UPA00159">
    <property type="reaction ID" value="UER00275"/>
</dbReference>
<dbReference type="PIRSF" id="PIRSF005650">
    <property type="entry name" value="Uridylate_kin"/>
    <property type="match status" value="1"/>
</dbReference>
<feature type="domain" description="Aspartate/glutamate/uridylate kinase" evidence="14">
    <location>
        <begin position="29"/>
        <end position="236"/>
    </location>
</feature>
<dbReference type="CDD" id="cd04254">
    <property type="entry name" value="AAK_UMPK-PyrH-Ec"/>
    <property type="match status" value="1"/>
</dbReference>
<evidence type="ECO:0000256" key="13">
    <source>
        <dbReference type="ARBA" id="ARBA00047767"/>
    </source>
</evidence>
<name>A0A381VR54_9ZZZZ</name>
<dbReference type="NCBIfam" id="TIGR02075">
    <property type="entry name" value="pyrH_bact"/>
    <property type="match status" value="1"/>
</dbReference>
<comment type="pathway">
    <text evidence="2">Pyrimidine metabolism; CTP biosynthesis via de novo pathway; UDP from UMP (UMPK route): step 1/1.</text>
</comment>
<keyword evidence="7" id="KW-0808">Transferase</keyword>
<dbReference type="HAMAP" id="MF_01220_B">
    <property type="entry name" value="PyrH_B"/>
    <property type="match status" value="1"/>
</dbReference>
<keyword evidence="10" id="KW-0067">ATP-binding</keyword>
<dbReference type="FunFam" id="3.40.1160.10:FF:000001">
    <property type="entry name" value="Uridylate kinase"/>
    <property type="match status" value="1"/>
</dbReference>
<evidence type="ECO:0000256" key="5">
    <source>
        <dbReference type="ARBA" id="ARBA00016403"/>
    </source>
</evidence>
<sequence length="269" mass="29352">MKNWLLGFGSAALKKWEEFMGRRSPIYRRILLKLSGEALLGHQDYGIDPVVIKRVAAEIIELLDLGVQVGLVIGGGNIFRGAGLAGGGMDRVTGDQMGMLATIINALALQDALEQQGALARVMSALQIHEVCEDYIRRRAIRHLERDRVVIFAAGTGNPFFTTDTAASLRAIEIGAEVLIKATKVDGVYSADPEEDPDAIRYTKLSFDQVLDKKLNVMDATSIVMCRDNNIPVVVFRLNKKGNLVRLVRGEALGTVVVNKYLLTGTDDG</sequence>
<evidence type="ECO:0000256" key="6">
    <source>
        <dbReference type="ARBA" id="ARBA00022490"/>
    </source>
</evidence>
<dbReference type="GO" id="GO:0005524">
    <property type="term" value="F:ATP binding"/>
    <property type="evidence" value="ECO:0007669"/>
    <property type="project" value="UniProtKB-KW"/>
</dbReference>
<dbReference type="GO" id="GO:0044210">
    <property type="term" value="P:'de novo' CTP biosynthetic process"/>
    <property type="evidence" value="ECO:0007669"/>
    <property type="project" value="UniProtKB-UniPathway"/>
</dbReference>
<dbReference type="SUPFAM" id="SSF53633">
    <property type="entry name" value="Carbamate kinase-like"/>
    <property type="match status" value="1"/>
</dbReference>
<keyword evidence="11" id="KW-0665">Pyrimidine biosynthesis</keyword>
<dbReference type="PANTHER" id="PTHR42833">
    <property type="entry name" value="URIDYLATE KINASE"/>
    <property type="match status" value="1"/>
</dbReference>
<evidence type="ECO:0000256" key="2">
    <source>
        <dbReference type="ARBA" id="ARBA00004791"/>
    </source>
</evidence>
<comment type="catalytic activity">
    <reaction evidence="13">
        <text>UMP + ATP = UDP + ADP</text>
        <dbReference type="Rhea" id="RHEA:24400"/>
        <dbReference type="ChEBI" id="CHEBI:30616"/>
        <dbReference type="ChEBI" id="CHEBI:57865"/>
        <dbReference type="ChEBI" id="CHEBI:58223"/>
        <dbReference type="ChEBI" id="CHEBI:456216"/>
        <dbReference type="EC" id="2.7.4.22"/>
    </reaction>
</comment>
<evidence type="ECO:0000259" key="14">
    <source>
        <dbReference type="Pfam" id="PF00696"/>
    </source>
</evidence>
<comment type="subcellular location">
    <subcellularLocation>
        <location evidence="1">Cytoplasm</location>
    </subcellularLocation>
</comment>
<gene>
    <name evidence="15" type="ORF">METZ01_LOCUS95670</name>
</gene>
<evidence type="ECO:0000256" key="11">
    <source>
        <dbReference type="ARBA" id="ARBA00022975"/>
    </source>
</evidence>
<evidence type="ECO:0000256" key="1">
    <source>
        <dbReference type="ARBA" id="ARBA00004496"/>
    </source>
</evidence>
<dbReference type="InterPro" id="IPR011817">
    <property type="entry name" value="Uridylate_kinase"/>
</dbReference>
<keyword evidence="9" id="KW-0418">Kinase</keyword>
<organism evidence="15">
    <name type="scientific">marine metagenome</name>
    <dbReference type="NCBI Taxonomy" id="408172"/>
    <lineage>
        <taxon>unclassified sequences</taxon>
        <taxon>metagenomes</taxon>
        <taxon>ecological metagenomes</taxon>
    </lineage>
</organism>
<evidence type="ECO:0000256" key="3">
    <source>
        <dbReference type="ARBA" id="ARBA00007614"/>
    </source>
</evidence>
<evidence type="ECO:0000256" key="10">
    <source>
        <dbReference type="ARBA" id="ARBA00022840"/>
    </source>
</evidence>
<dbReference type="GO" id="GO:0033862">
    <property type="term" value="F:UMP kinase activity"/>
    <property type="evidence" value="ECO:0007669"/>
    <property type="project" value="UniProtKB-EC"/>
</dbReference>
<dbReference type="PANTHER" id="PTHR42833:SF4">
    <property type="entry name" value="URIDYLATE KINASE PUMPKIN, CHLOROPLASTIC"/>
    <property type="match status" value="1"/>
</dbReference>
<dbReference type="EC" id="2.7.4.22" evidence="4"/>
<evidence type="ECO:0000256" key="9">
    <source>
        <dbReference type="ARBA" id="ARBA00022777"/>
    </source>
</evidence>
<evidence type="ECO:0000256" key="12">
    <source>
        <dbReference type="ARBA" id="ARBA00032092"/>
    </source>
</evidence>
<dbReference type="AlphaFoldDB" id="A0A381VR54"/>
<dbReference type="InterPro" id="IPR001048">
    <property type="entry name" value="Asp/Glu/Uridylate_kinase"/>
</dbReference>
<dbReference type="InterPro" id="IPR015963">
    <property type="entry name" value="Uridylate_kinase_bac"/>
</dbReference>
<dbReference type="EMBL" id="UINC01009550">
    <property type="protein sequence ID" value="SVA42816.1"/>
    <property type="molecule type" value="Genomic_DNA"/>
</dbReference>
<dbReference type="GO" id="GO:0006225">
    <property type="term" value="P:UDP biosynthetic process"/>
    <property type="evidence" value="ECO:0007669"/>
    <property type="project" value="TreeGrafter"/>
</dbReference>
<accession>A0A381VR54</accession>
<comment type="similarity">
    <text evidence="3">Belongs to the UMP kinase family.</text>
</comment>
<protein>
    <recommendedName>
        <fullName evidence="5">Uridylate kinase</fullName>
        <ecNumber evidence="4">2.7.4.22</ecNumber>
    </recommendedName>
    <alternativeName>
        <fullName evidence="12">Uridine monophosphate kinase</fullName>
    </alternativeName>
</protein>
<evidence type="ECO:0000256" key="8">
    <source>
        <dbReference type="ARBA" id="ARBA00022741"/>
    </source>
</evidence>
<reference evidence="15" key="1">
    <citation type="submission" date="2018-05" db="EMBL/GenBank/DDBJ databases">
        <authorList>
            <person name="Lanie J.A."/>
            <person name="Ng W.-L."/>
            <person name="Kazmierczak K.M."/>
            <person name="Andrzejewski T.M."/>
            <person name="Davidsen T.M."/>
            <person name="Wayne K.J."/>
            <person name="Tettelin H."/>
            <person name="Glass J.I."/>
            <person name="Rusch D."/>
            <person name="Podicherti R."/>
            <person name="Tsui H.-C.T."/>
            <person name="Winkler M.E."/>
        </authorList>
    </citation>
    <scope>NUCLEOTIDE SEQUENCE</scope>
</reference>
<proteinExistence type="inferred from homology"/>
<keyword evidence="8" id="KW-0547">Nucleotide-binding</keyword>